<dbReference type="AlphaFoldDB" id="A0A453BK41"/>
<keyword evidence="2" id="KW-1185">Reference proteome</keyword>
<reference evidence="2" key="1">
    <citation type="journal article" date="2014" name="Science">
        <title>Ancient hybridizations among the ancestral genomes of bread wheat.</title>
        <authorList>
            <consortium name="International Wheat Genome Sequencing Consortium,"/>
            <person name="Marcussen T."/>
            <person name="Sandve S.R."/>
            <person name="Heier L."/>
            <person name="Spannagl M."/>
            <person name="Pfeifer M."/>
            <person name="Jakobsen K.S."/>
            <person name="Wulff B.B."/>
            <person name="Steuernagel B."/>
            <person name="Mayer K.F."/>
            <person name="Olsen O.A."/>
        </authorList>
    </citation>
    <scope>NUCLEOTIDE SEQUENCE [LARGE SCALE GENOMIC DNA]</scope>
    <source>
        <strain evidence="2">cv. AL8/78</strain>
    </source>
</reference>
<proteinExistence type="predicted"/>
<reference evidence="2" key="2">
    <citation type="journal article" date="2017" name="Nat. Plants">
        <title>The Aegilops tauschii genome reveals multiple impacts of transposons.</title>
        <authorList>
            <person name="Zhao G."/>
            <person name="Zou C."/>
            <person name="Li K."/>
            <person name="Wang K."/>
            <person name="Li T."/>
            <person name="Gao L."/>
            <person name="Zhang X."/>
            <person name="Wang H."/>
            <person name="Yang Z."/>
            <person name="Liu X."/>
            <person name="Jiang W."/>
            <person name="Mao L."/>
            <person name="Kong X."/>
            <person name="Jiao Y."/>
            <person name="Jia J."/>
        </authorList>
    </citation>
    <scope>NUCLEOTIDE SEQUENCE [LARGE SCALE GENOMIC DNA]</scope>
    <source>
        <strain evidence="2">cv. AL8/78</strain>
    </source>
</reference>
<protein>
    <submittedName>
        <fullName evidence="1">Uncharacterized protein</fullName>
    </submittedName>
</protein>
<dbReference type="EnsemblPlants" id="AET2Gv20541300.17">
    <property type="protein sequence ID" value="AET2Gv20541300.17"/>
    <property type="gene ID" value="AET2Gv20541300"/>
</dbReference>
<reference evidence="1" key="5">
    <citation type="journal article" date="2021" name="G3 (Bethesda)">
        <title>Aegilops tauschii genome assembly Aet v5.0 features greater sequence contiguity and improved annotation.</title>
        <authorList>
            <person name="Wang L."/>
            <person name="Zhu T."/>
            <person name="Rodriguez J.C."/>
            <person name="Deal K.R."/>
            <person name="Dubcovsky J."/>
            <person name="McGuire P.E."/>
            <person name="Lux T."/>
            <person name="Spannagl M."/>
            <person name="Mayer K.F.X."/>
            <person name="Baldrich P."/>
            <person name="Meyers B.C."/>
            <person name="Huo N."/>
            <person name="Gu Y.Q."/>
            <person name="Zhou H."/>
            <person name="Devos K.M."/>
            <person name="Bennetzen J.L."/>
            <person name="Unver T."/>
            <person name="Budak H."/>
            <person name="Gulick P.J."/>
            <person name="Galiba G."/>
            <person name="Kalapos B."/>
            <person name="Nelson D.R."/>
            <person name="Li P."/>
            <person name="You F.M."/>
            <person name="Luo M.C."/>
            <person name="Dvorak J."/>
        </authorList>
    </citation>
    <scope>NUCLEOTIDE SEQUENCE [LARGE SCALE GENOMIC DNA]</scope>
    <source>
        <strain evidence="1">cv. AL8/78</strain>
    </source>
</reference>
<dbReference type="Gramene" id="AET2Gv20541300.17">
    <property type="protein sequence ID" value="AET2Gv20541300.17"/>
    <property type="gene ID" value="AET2Gv20541300"/>
</dbReference>
<accession>A0A453BK41</accession>
<reference evidence="1" key="3">
    <citation type="journal article" date="2017" name="Nature">
        <title>Genome sequence of the progenitor of the wheat D genome Aegilops tauschii.</title>
        <authorList>
            <person name="Luo M.C."/>
            <person name="Gu Y.Q."/>
            <person name="Puiu D."/>
            <person name="Wang H."/>
            <person name="Twardziok S.O."/>
            <person name="Deal K.R."/>
            <person name="Huo N."/>
            <person name="Zhu T."/>
            <person name="Wang L."/>
            <person name="Wang Y."/>
            <person name="McGuire P.E."/>
            <person name="Liu S."/>
            <person name="Long H."/>
            <person name="Ramasamy R.K."/>
            <person name="Rodriguez J.C."/>
            <person name="Van S.L."/>
            <person name="Yuan L."/>
            <person name="Wang Z."/>
            <person name="Xia Z."/>
            <person name="Xiao L."/>
            <person name="Anderson O.D."/>
            <person name="Ouyang S."/>
            <person name="Liang Y."/>
            <person name="Zimin A.V."/>
            <person name="Pertea G."/>
            <person name="Qi P."/>
            <person name="Bennetzen J.L."/>
            <person name="Dai X."/>
            <person name="Dawson M.W."/>
            <person name="Muller H.G."/>
            <person name="Kugler K."/>
            <person name="Rivarola-Duarte L."/>
            <person name="Spannagl M."/>
            <person name="Mayer K.F.X."/>
            <person name="Lu F.H."/>
            <person name="Bevan M.W."/>
            <person name="Leroy P."/>
            <person name="Li P."/>
            <person name="You F.M."/>
            <person name="Sun Q."/>
            <person name="Liu Z."/>
            <person name="Lyons E."/>
            <person name="Wicker T."/>
            <person name="Salzberg S.L."/>
            <person name="Devos K.M."/>
            <person name="Dvorak J."/>
        </authorList>
    </citation>
    <scope>NUCLEOTIDE SEQUENCE [LARGE SCALE GENOMIC DNA]</scope>
    <source>
        <strain evidence="1">cv. AL8/78</strain>
    </source>
</reference>
<sequence>VIFKKKGIEPGVLLLQHRVTTTGSHRPPSRKLRETAFPLSGCRRLLQHDSLPPSASCCLQLCQHQRTIHP</sequence>
<name>A0A453BK41_AEGTS</name>
<organism evidence="1 2">
    <name type="scientific">Aegilops tauschii subsp. strangulata</name>
    <name type="common">Goatgrass</name>
    <dbReference type="NCBI Taxonomy" id="200361"/>
    <lineage>
        <taxon>Eukaryota</taxon>
        <taxon>Viridiplantae</taxon>
        <taxon>Streptophyta</taxon>
        <taxon>Embryophyta</taxon>
        <taxon>Tracheophyta</taxon>
        <taxon>Spermatophyta</taxon>
        <taxon>Magnoliopsida</taxon>
        <taxon>Liliopsida</taxon>
        <taxon>Poales</taxon>
        <taxon>Poaceae</taxon>
        <taxon>BOP clade</taxon>
        <taxon>Pooideae</taxon>
        <taxon>Triticodae</taxon>
        <taxon>Triticeae</taxon>
        <taxon>Triticinae</taxon>
        <taxon>Aegilops</taxon>
    </lineage>
</organism>
<evidence type="ECO:0000313" key="1">
    <source>
        <dbReference type="EnsemblPlants" id="AET2Gv20541300.17"/>
    </source>
</evidence>
<reference evidence="1" key="4">
    <citation type="submission" date="2019-03" db="UniProtKB">
        <authorList>
            <consortium name="EnsemblPlants"/>
        </authorList>
    </citation>
    <scope>IDENTIFICATION</scope>
</reference>
<dbReference type="Proteomes" id="UP000015105">
    <property type="component" value="Chromosome 2D"/>
</dbReference>
<evidence type="ECO:0000313" key="2">
    <source>
        <dbReference type="Proteomes" id="UP000015105"/>
    </source>
</evidence>